<sequence>MEDEPKTHIDNPEQLCETIAEIVDVLEESETIGEEQASKLRSKIYRSIDTTKE</sequence>
<reference evidence="1 2" key="1">
    <citation type="journal article" date="2019" name="Int. J. Syst. Evol. Microbiol.">
        <title>The Global Catalogue of Microorganisms (GCM) 10K type strain sequencing project: providing services to taxonomists for standard genome sequencing and annotation.</title>
        <authorList>
            <consortium name="The Broad Institute Genomics Platform"/>
            <consortium name="The Broad Institute Genome Sequencing Center for Infectious Disease"/>
            <person name="Wu L."/>
            <person name="Ma J."/>
        </authorList>
    </citation>
    <scope>NUCLEOTIDE SEQUENCE [LARGE SCALE GENOMIC DNA]</scope>
    <source>
        <strain evidence="1 2">CGMCC 1.12230</strain>
    </source>
</reference>
<name>A0ABD6BH48_9EURY</name>
<keyword evidence="2" id="KW-1185">Reference proteome</keyword>
<protein>
    <submittedName>
        <fullName evidence="1">Uncharacterized protein</fullName>
    </submittedName>
</protein>
<proteinExistence type="predicted"/>
<dbReference type="RefSeq" id="WP_169319060.1">
    <property type="nucleotide sequence ID" value="NZ_JBHUDI010000007.1"/>
</dbReference>
<accession>A0ABD6BH48</accession>
<evidence type="ECO:0000313" key="2">
    <source>
        <dbReference type="Proteomes" id="UP001597076"/>
    </source>
</evidence>
<evidence type="ECO:0000313" key="1">
    <source>
        <dbReference type="EMBL" id="MFD1564382.1"/>
    </source>
</evidence>
<gene>
    <name evidence="1" type="ORF">ACFR99_12570</name>
</gene>
<organism evidence="1 2">
    <name type="scientific">Haloarchaeobius amylolyticus</name>
    <dbReference type="NCBI Taxonomy" id="1198296"/>
    <lineage>
        <taxon>Archaea</taxon>
        <taxon>Methanobacteriati</taxon>
        <taxon>Methanobacteriota</taxon>
        <taxon>Stenosarchaea group</taxon>
        <taxon>Halobacteria</taxon>
        <taxon>Halobacteriales</taxon>
        <taxon>Halorubellaceae</taxon>
        <taxon>Haloarchaeobius</taxon>
    </lineage>
</organism>
<comment type="caution">
    <text evidence="1">The sequence shown here is derived from an EMBL/GenBank/DDBJ whole genome shotgun (WGS) entry which is preliminary data.</text>
</comment>
<dbReference type="AlphaFoldDB" id="A0ABD6BH48"/>
<dbReference type="Proteomes" id="UP001597076">
    <property type="component" value="Unassembled WGS sequence"/>
</dbReference>
<dbReference type="EMBL" id="JBHUDI010000007">
    <property type="protein sequence ID" value="MFD1564382.1"/>
    <property type="molecule type" value="Genomic_DNA"/>
</dbReference>